<dbReference type="Gene3D" id="1.10.8.60">
    <property type="match status" value="1"/>
</dbReference>
<sequence>MIYLLLDCDEFLTAQRLAELKAALGDAEMADLNTTVFSGGQAGAAEILGQASMMPFLAERRLVVAEGYLSHLDKRMAASQGTDSAAHQEAARFLVGLADLPEQSDLVLIDGGLDKRRHLWRGFTLPAQDDRPARPVPGLQALIQARQIQLESQGTPDPRALPGWIQQRARSKQIAIEPRAVQMLATFVGPNLRQLDNELDKLASYASGRPVTPDDVALLVSDASEAMIWDLTDALSQRNPRQAAHALQMLRRHDANPFYLLTMIARQYRIILKVKEAAARAAGRPANEYDIAKQVGESPYPVKKALQQARSYSFEELEAILSRLLEADHAMKTGTDPDTAIDILIAELTQRARP</sequence>
<dbReference type="InterPro" id="IPR005790">
    <property type="entry name" value="DNA_polIII_delta"/>
</dbReference>
<dbReference type="Proteomes" id="UP000317371">
    <property type="component" value="Unassembled WGS sequence"/>
</dbReference>
<dbReference type="InterPro" id="IPR027417">
    <property type="entry name" value="P-loop_NTPase"/>
</dbReference>
<dbReference type="SUPFAM" id="SSF52540">
    <property type="entry name" value="P-loop containing nucleoside triphosphate hydrolases"/>
    <property type="match status" value="1"/>
</dbReference>
<gene>
    <name evidence="9" type="primary">holA</name>
    <name evidence="9" type="ORF">FKZ61_08040</name>
</gene>
<protein>
    <recommendedName>
        <fullName evidence="1">DNA-directed DNA polymerase</fullName>
        <ecNumber evidence="1">2.7.7.7</ecNumber>
    </recommendedName>
</protein>
<dbReference type="RefSeq" id="WP_141609574.1">
    <property type="nucleotide sequence ID" value="NZ_VIGC02000008.1"/>
</dbReference>
<evidence type="ECO:0000256" key="2">
    <source>
        <dbReference type="ARBA" id="ARBA00022679"/>
    </source>
</evidence>
<dbReference type="EC" id="2.7.7.7" evidence="1"/>
<evidence type="ECO:0000256" key="7">
    <source>
        <dbReference type="ARBA" id="ARBA00049244"/>
    </source>
</evidence>
<dbReference type="EMBL" id="VIGC01000008">
    <property type="protein sequence ID" value="TQE96429.1"/>
    <property type="molecule type" value="Genomic_DNA"/>
</dbReference>
<evidence type="ECO:0000313" key="10">
    <source>
        <dbReference type="Proteomes" id="UP000317371"/>
    </source>
</evidence>
<dbReference type="GO" id="GO:0003677">
    <property type="term" value="F:DNA binding"/>
    <property type="evidence" value="ECO:0007669"/>
    <property type="project" value="InterPro"/>
</dbReference>
<evidence type="ECO:0000259" key="8">
    <source>
        <dbReference type="Pfam" id="PF21694"/>
    </source>
</evidence>
<reference evidence="9 10" key="1">
    <citation type="submission" date="2019-06" db="EMBL/GenBank/DDBJ databases">
        <title>Genome sequence of Litorilinea aerophila BAA-2444.</title>
        <authorList>
            <person name="Maclea K.S."/>
            <person name="Maurais E.G."/>
            <person name="Iannazzi L.C."/>
        </authorList>
    </citation>
    <scope>NUCLEOTIDE SEQUENCE [LARGE SCALE GENOMIC DNA]</scope>
    <source>
        <strain evidence="9 10">ATCC BAA-2444</strain>
    </source>
</reference>
<proteinExistence type="inferred from homology"/>
<dbReference type="SUPFAM" id="SSF48019">
    <property type="entry name" value="post-AAA+ oligomerization domain-like"/>
    <property type="match status" value="1"/>
</dbReference>
<keyword evidence="3 9" id="KW-0548">Nucleotidyltransferase</keyword>
<dbReference type="Gene3D" id="1.20.272.10">
    <property type="match status" value="1"/>
</dbReference>
<dbReference type="OrthoDB" id="9775929at2"/>
<keyword evidence="4" id="KW-0235">DNA replication</keyword>
<dbReference type="InterPro" id="IPR008921">
    <property type="entry name" value="DNA_pol3_clamp-load_cplx_C"/>
</dbReference>
<dbReference type="PANTHER" id="PTHR34388:SF1">
    <property type="entry name" value="DNA POLYMERASE III SUBUNIT DELTA"/>
    <property type="match status" value="1"/>
</dbReference>
<feature type="domain" description="DNA polymerase III delta subunit-like C-terminal" evidence="8">
    <location>
        <begin position="226"/>
        <end position="347"/>
    </location>
</feature>
<comment type="similarity">
    <text evidence="6">Belongs to the DNA polymerase HolA subunit family.</text>
</comment>
<dbReference type="GO" id="GO:0009360">
    <property type="term" value="C:DNA polymerase III complex"/>
    <property type="evidence" value="ECO:0007669"/>
    <property type="project" value="TreeGrafter"/>
</dbReference>
<dbReference type="CDD" id="cd18138">
    <property type="entry name" value="HLD_clamp_pol_III_delta"/>
    <property type="match status" value="1"/>
</dbReference>
<keyword evidence="10" id="KW-1185">Reference proteome</keyword>
<evidence type="ECO:0000256" key="3">
    <source>
        <dbReference type="ARBA" id="ARBA00022695"/>
    </source>
</evidence>
<dbReference type="FunCoup" id="A0A540VI42">
    <property type="interactions" value="107"/>
</dbReference>
<dbReference type="AlphaFoldDB" id="A0A540VI42"/>
<dbReference type="InParanoid" id="A0A540VI42"/>
<dbReference type="Pfam" id="PF21694">
    <property type="entry name" value="DNA_pol3_delta_C"/>
    <property type="match status" value="1"/>
</dbReference>
<name>A0A540VI42_9CHLR</name>
<evidence type="ECO:0000256" key="5">
    <source>
        <dbReference type="ARBA" id="ARBA00022932"/>
    </source>
</evidence>
<evidence type="ECO:0000256" key="4">
    <source>
        <dbReference type="ARBA" id="ARBA00022705"/>
    </source>
</evidence>
<keyword evidence="5" id="KW-0239">DNA-directed DNA polymerase</keyword>
<keyword evidence="2 9" id="KW-0808">Transferase</keyword>
<evidence type="ECO:0000313" key="9">
    <source>
        <dbReference type="EMBL" id="TQE96429.1"/>
    </source>
</evidence>
<evidence type="ECO:0000256" key="6">
    <source>
        <dbReference type="ARBA" id="ARBA00034754"/>
    </source>
</evidence>
<dbReference type="Gene3D" id="3.40.50.300">
    <property type="entry name" value="P-loop containing nucleotide triphosphate hydrolases"/>
    <property type="match status" value="1"/>
</dbReference>
<dbReference type="GO" id="GO:0006261">
    <property type="term" value="P:DNA-templated DNA replication"/>
    <property type="evidence" value="ECO:0007669"/>
    <property type="project" value="TreeGrafter"/>
</dbReference>
<accession>A0A540VI42</accession>
<dbReference type="InterPro" id="IPR048466">
    <property type="entry name" value="DNA_pol3_delta-like_C"/>
</dbReference>
<comment type="caution">
    <text evidence="9">The sequence shown here is derived from an EMBL/GenBank/DDBJ whole genome shotgun (WGS) entry which is preliminary data.</text>
</comment>
<comment type="catalytic activity">
    <reaction evidence="7">
        <text>DNA(n) + a 2'-deoxyribonucleoside 5'-triphosphate = DNA(n+1) + diphosphate</text>
        <dbReference type="Rhea" id="RHEA:22508"/>
        <dbReference type="Rhea" id="RHEA-COMP:17339"/>
        <dbReference type="Rhea" id="RHEA-COMP:17340"/>
        <dbReference type="ChEBI" id="CHEBI:33019"/>
        <dbReference type="ChEBI" id="CHEBI:61560"/>
        <dbReference type="ChEBI" id="CHEBI:173112"/>
        <dbReference type="EC" id="2.7.7.7"/>
    </reaction>
</comment>
<dbReference type="PANTHER" id="PTHR34388">
    <property type="entry name" value="DNA POLYMERASE III SUBUNIT DELTA"/>
    <property type="match status" value="1"/>
</dbReference>
<dbReference type="GO" id="GO:0003887">
    <property type="term" value="F:DNA-directed DNA polymerase activity"/>
    <property type="evidence" value="ECO:0007669"/>
    <property type="project" value="UniProtKB-KW"/>
</dbReference>
<organism evidence="9 10">
    <name type="scientific">Litorilinea aerophila</name>
    <dbReference type="NCBI Taxonomy" id="1204385"/>
    <lineage>
        <taxon>Bacteria</taxon>
        <taxon>Bacillati</taxon>
        <taxon>Chloroflexota</taxon>
        <taxon>Caldilineae</taxon>
        <taxon>Caldilineales</taxon>
        <taxon>Caldilineaceae</taxon>
        <taxon>Litorilinea</taxon>
    </lineage>
</organism>
<evidence type="ECO:0000256" key="1">
    <source>
        <dbReference type="ARBA" id="ARBA00012417"/>
    </source>
</evidence>
<dbReference type="NCBIfam" id="TIGR01128">
    <property type="entry name" value="holA"/>
    <property type="match status" value="1"/>
</dbReference>